<dbReference type="Pfam" id="PF02771">
    <property type="entry name" value="Acyl-CoA_dh_N"/>
    <property type="match status" value="1"/>
</dbReference>
<evidence type="ECO:0000259" key="3">
    <source>
        <dbReference type="Pfam" id="PF08028"/>
    </source>
</evidence>
<dbReference type="SUPFAM" id="SSF56645">
    <property type="entry name" value="Acyl-CoA dehydrogenase NM domain-like"/>
    <property type="match status" value="1"/>
</dbReference>
<dbReference type="GO" id="GO:0050660">
    <property type="term" value="F:flavin adenine dinucleotide binding"/>
    <property type="evidence" value="ECO:0007669"/>
    <property type="project" value="InterPro"/>
</dbReference>
<name>A0A1H5R4N7_9PSEU</name>
<dbReference type="PANTHER" id="PTHR43884:SF12">
    <property type="entry name" value="ISOVALERYL-COA DEHYDROGENASE, MITOCHONDRIAL-RELATED"/>
    <property type="match status" value="1"/>
</dbReference>
<dbReference type="Pfam" id="PF08028">
    <property type="entry name" value="Acyl-CoA_dh_2"/>
    <property type="match status" value="1"/>
</dbReference>
<dbReference type="Gene3D" id="1.10.540.10">
    <property type="entry name" value="Acyl-CoA dehydrogenase/oxidase, N-terminal domain"/>
    <property type="match status" value="1"/>
</dbReference>
<evidence type="ECO:0000259" key="2">
    <source>
        <dbReference type="Pfam" id="PF02771"/>
    </source>
</evidence>
<dbReference type="EMBL" id="FNUJ01000006">
    <property type="protein sequence ID" value="SEF33279.1"/>
    <property type="molecule type" value="Genomic_DNA"/>
</dbReference>
<dbReference type="Gene3D" id="1.20.140.10">
    <property type="entry name" value="Butyryl-CoA Dehydrogenase, subunit A, domain 3"/>
    <property type="match status" value="1"/>
</dbReference>
<sequence length="409" mass="43973">MTTRPSTEDFPPPPEPDLTPAQVVARAEAIAPTLVERQAETEKRTYYAEDTHEQFRAAGFYRLLVPRRYGGYEFGVETFMRVAMTIARGCPSTGWQYLFGAAHALPVASLFGREAQDEVFAGGDFLCPITVGPTGSGVPTGDGGYVVNGNWGYSSGAPYATHFVGHTLVAGENGPRPLMFLVPRAQWQRLDDWGNGLGLKGSGSHTIRVEDVVVPAHRAIEAHVSQLPVTGGTPGRELHGNPEYGGGPLSFMLLELGVLSVGIAQGALDAYAELMRTRTTTYLPIVPRTEDTDYQFHYGEAVSKIGAAEAAVFGALRQWSETSARGAAAFTREAELRLALISKQAIALTWSAVADHLFPTAGSSAVKAGERVERVWRDLSMVHSHAGVGMFLGGKANRELARLTFGVPE</sequence>
<dbReference type="RefSeq" id="WP_086671515.1">
    <property type="nucleotide sequence ID" value="NZ_FNUJ01000006.1"/>
</dbReference>
<evidence type="ECO:0000313" key="5">
    <source>
        <dbReference type="Proteomes" id="UP000198878"/>
    </source>
</evidence>
<evidence type="ECO:0000256" key="1">
    <source>
        <dbReference type="ARBA" id="ARBA00023002"/>
    </source>
</evidence>
<dbReference type="InterPro" id="IPR009100">
    <property type="entry name" value="AcylCoA_DH/oxidase_NM_dom_sf"/>
</dbReference>
<dbReference type="PANTHER" id="PTHR43884">
    <property type="entry name" value="ACYL-COA DEHYDROGENASE"/>
    <property type="match status" value="1"/>
</dbReference>
<gene>
    <name evidence="4" type="ORF">SAMN05421837_106712</name>
</gene>
<dbReference type="InterPro" id="IPR037069">
    <property type="entry name" value="AcylCoA_DH/ox_N_sf"/>
</dbReference>
<dbReference type="GO" id="GO:0003995">
    <property type="term" value="F:acyl-CoA dehydrogenase activity"/>
    <property type="evidence" value="ECO:0007669"/>
    <property type="project" value="TreeGrafter"/>
</dbReference>
<dbReference type="InterPro" id="IPR013786">
    <property type="entry name" value="AcylCoA_DH/ox_N"/>
</dbReference>
<proteinExistence type="predicted"/>
<evidence type="ECO:0000313" key="4">
    <source>
        <dbReference type="EMBL" id="SEF33279.1"/>
    </source>
</evidence>
<dbReference type="STRING" id="218821.SAMN05421837_106712"/>
<keyword evidence="4" id="KW-0503">Monooxygenase</keyword>
<reference evidence="5" key="1">
    <citation type="submission" date="2016-10" db="EMBL/GenBank/DDBJ databases">
        <authorList>
            <person name="Varghese N."/>
            <person name="Submissions S."/>
        </authorList>
    </citation>
    <scope>NUCLEOTIDE SEQUENCE [LARGE SCALE GENOMIC DNA]</scope>
    <source>
        <strain evidence="5">DSM 44654</strain>
    </source>
</reference>
<dbReference type="Proteomes" id="UP000198878">
    <property type="component" value="Unassembled WGS sequence"/>
</dbReference>
<dbReference type="GO" id="GO:0004497">
    <property type="term" value="F:monooxygenase activity"/>
    <property type="evidence" value="ECO:0007669"/>
    <property type="project" value="UniProtKB-KW"/>
</dbReference>
<accession>A0A1H5R4N7</accession>
<feature type="domain" description="Acyl-CoA dehydrogenase/oxidase N-terminal" evidence="2">
    <location>
        <begin position="34"/>
        <end position="118"/>
    </location>
</feature>
<organism evidence="4 5">
    <name type="scientific">Amycolatopsis pretoriensis</name>
    <dbReference type="NCBI Taxonomy" id="218821"/>
    <lineage>
        <taxon>Bacteria</taxon>
        <taxon>Bacillati</taxon>
        <taxon>Actinomycetota</taxon>
        <taxon>Actinomycetes</taxon>
        <taxon>Pseudonocardiales</taxon>
        <taxon>Pseudonocardiaceae</taxon>
        <taxon>Amycolatopsis</taxon>
    </lineage>
</organism>
<dbReference type="InterPro" id="IPR013107">
    <property type="entry name" value="Acyl-CoA_DH_C"/>
</dbReference>
<keyword evidence="5" id="KW-1185">Reference proteome</keyword>
<keyword evidence="1" id="KW-0560">Oxidoreductase</keyword>
<dbReference type="OrthoDB" id="3402961at2"/>
<dbReference type="InterPro" id="IPR046373">
    <property type="entry name" value="Acyl-CoA_Oxase/DH_mid-dom_sf"/>
</dbReference>
<dbReference type="PIRSF" id="PIRSF016578">
    <property type="entry name" value="HsaA"/>
    <property type="match status" value="1"/>
</dbReference>
<dbReference type="InterPro" id="IPR036250">
    <property type="entry name" value="AcylCo_DH-like_C"/>
</dbReference>
<dbReference type="SUPFAM" id="SSF47203">
    <property type="entry name" value="Acyl-CoA dehydrogenase C-terminal domain-like"/>
    <property type="match status" value="1"/>
</dbReference>
<protein>
    <submittedName>
        <fullName evidence="4">3-hydroxy-9,10-secoandrosta-1,3,5(10)-triene-9,17-dione monooxygenase</fullName>
    </submittedName>
</protein>
<feature type="domain" description="Acyl-CoA dehydrogenase C-terminal" evidence="3">
    <location>
        <begin position="257"/>
        <end position="388"/>
    </location>
</feature>
<dbReference type="AlphaFoldDB" id="A0A1H5R4N7"/>
<dbReference type="Gene3D" id="2.40.110.10">
    <property type="entry name" value="Butyryl-CoA Dehydrogenase, subunit A, domain 2"/>
    <property type="match status" value="1"/>
</dbReference>